<protein>
    <submittedName>
        <fullName evidence="3">GGDEF domain-containing protein</fullName>
    </submittedName>
</protein>
<feature type="transmembrane region" description="Helical" evidence="1">
    <location>
        <begin position="50"/>
        <end position="78"/>
    </location>
</feature>
<dbReference type="EMBL" id="BMHP01000001">
    <property type="protein sequence ID" value="GGD58150.1"/>
    <property type="molecule type" value="Genomic_DNA"/>
</dbReference>
<reference evidence="3" key="2">
    <citation type="submission" date="2020-09" db="EMBL/GenBank/DDBJ databases">
        <authorList>
            <person name="Sun Q."/>
            <person name="Zhou Y."/>
        </authorList>
    </citation>
    <scope>NUCLEOTIDE SEQUENCE</scope>
    <source>
        <strain evidence="3">CGMCC 1.15178</strain>
    </source>
</reference>
<dbReference type="SUPFAM" id="SSF55073">
    <property type="entry name" value="Nucleotide cyclase"/>
    <property type="match status" value="1"/>
</dbReference>
<evidence type="ECO:0000313" key="4">
    <source>
        <dbReference type="Proteomes" id="UP000612456"/>
    </source>
</evidence>
<dbReference type="Proteomes" id="UP000612456">
    <property type="component" value="Unassembled WGS sequence"/>
</dbReference>
<feature type="transmembrane region" description="Helical" evidence="1">
    <location>
        <begin position="153"/>
        <end position="176"/>
    </location>
</feature>
<dbReference type="InterPro" id="IPR029787">
    <property type="entry name" value="Nucleotide_cyclase"/>
</dbReference>
<dbReference type="InterPro" id="IPR043128">
    <property type="entry name" value="Rev_trsase/Diguanyl_cyclase"/>
</dbReference>
<keyword evidence="1" id="KW-1133">Transmembrane helix</keyword>
<keyword evidence="4" id="KW-1185">Reference proteome</keyword>
<dbReference type="PANTHER" id="PTHR45138">
    <property type="entry name" value="REGULATORY COMPONENTS OF SENSORY TRANSDUCTION SYSTEM"/>
    <property type="match status" value="1"/>
</dbReference>
<dbReference type="PANTHER" id="PTHR45138:SF9">
    <property type="entry name" value="DIGUANYLATE CYCLASE DGCM-RELATED"/>
    <property type="match status" value="1"/>
</dbReference>
<feature type="transmembrane region" description="Helical" evidence="1">
    <location>
        <begin position="99"/>
        <end position="117"/>
    </location>
</feature>
<comment type="caution">
    <text evidence="3">The sequence shown here is derived from an EMBL/GenBank/DDBJ whole genome shotgun (WGS) entry which is preliminary data.</text>
</comment>
<organism evidence="3 4">
    <name type="scientific">Paenibacillus nasutitermitis</name>
    <dbReference type="NCBI Taxonomy" id="1652958"/>
    <lineage>
        <taxon>Bacteria</taxon>
        <taxon>Bacillati</taxon>
        <taxon>Bacillota</taxon>
        <taxon>Bacilli</taxon>
        <taxon>Bacillales</taxon>
        <taxon>Paenibacillaceae</taxon>
        <taxon>Paenibacillus</taxon>
    </lineage>
</organism>
<dbReference type="Gene3D" id="3.30.70.270">
    <property type="match status" value="1"/>
</dbReference>
<name>A0A916YRX1_9BACL</name>
<feature type="transmembrane region" description="Helical" evidence="1">
    <location>
        <begin position="9"/>
        <end position="30"/>
    </location>
</feature>
<proteinExistence type="predicted"/>
<accession>A0A916YRX1</accession>
<dbReference type="SMART" id="SM00267">
    <property type="entry name" value="GGDEF"/>
    <property type="match status" value="1"/>
</dbReference>
<reference evidence="3" key="1">
    <citation type="journal article" date="2014" name="Int. J. Syst. Evol. Microbiol.">
        <title>Complete genome sequence of Corynebacterium casei LMG S-19264T (=DSM 44701T), isolated from a smear-ripened cheese.</title>
        <authorList>
            <consortium name="US DOE Joint Genome Institute (JGI-PGF)"/>
            <person name="Walter F."/>
            <person name="Albersmeier A."/>
            <person name="Kalinowski J."/>
            <person name="Ruckert C."/>
        </authorList>
    </citation>
    <scope>NUCLEOTIDE SEQUENCE</scope>
    <source>
        <strain evidence="3">CGMCC 1.15178</strain>
    </source>
</reference>
<sequence length="386" mass="42993">MSLLLDKNTIFISLIAGHLFTLVLISAYRFKQPSDSTINMFFAAKWVQAIAWLILILSGGLTGVLTISLSNALLFAGASMETAALLMLQKGFNRKVKNLYIAITAFNIISFHMVILFNNVESVRISVASFSLSIVFILPAVRMVRERSFSPLIRMMGCLYFIVILSLIGRSVLALYSDQNMGLFTPSIYQTLTFLSLYLIMILDNTGFVLLSKERAEKELLHAASYDDLTGIFNRRTFVLRAKQCLKKYVSRKQPVSLILFDVDQFKSINDTYGHDAGDQVLKDLTVRIGSLLSPDDLFGRYGGDEFCILLPGRNDFESGEFAERIRESVEYAGSDGSDRSYTISLGVITVIPGVDTQLENLYTSCDIALYNAKKSGRNLVSRSTG</sequence>
<dbReference type="NCBIfam" id="TIGR00254">
    <property type="entry name" value="GGDEF"/>
    <property type="match status" value="1"/>
</dbReference>
<dbReference type="InterPro" id="IPR000160">
    <property type="entry name" value="GGDEF_dom"/>
</dbReference>
<dbReference type="GO" id="GO:0052621">
    <property type="term" value="F:diguanylate cyclase activity"/>
    <property type="evidence" value="ECO:0007669"/>
    <property type="project" value="TreeGrafter"/>
</dbReference>
<dbReference type="CDD" id="cd01949">
    <property type="entry name" value="GGDEF"/>
    <property type="match status" value="1"/>
</dbReference>
<evidence type="ECO:0000313" key="3">
    <source>
        <dbReference type="EMBL" id="GGD58150.1"/>
    </source>
</evidence>
<keyword evidence="1" id="KW-0472">Membrane</keyword>
<feature type="domain" description="GGDEF" evidence="2">
    <location>
        <begin position="254"/>
        <end position="386"/>
    </location>
</feature>
<feature type="transmembrane region" description="Helical" evidence="1">
    <location>
        <begin position="188"/>
        <end position="211"/>
    </location>
</feature>
<gene>
    <name evidence="3" type="ORF">GCM10010911_14910</name>
</gene>
<dbReference type="RefSeq" id="WP_229750127.1">
    <property type="nucleotide sequence ID" value="NZ_BMHP01000001.1"/>
</dbReference>
<dbReference type="AlphaFoldDB" id="A0A916YRX1"/>
<dbReference type="PROSITE" id="PS50887">
    <property type="entry name" value="GGDEF"/>
    <property type="match status" value="1"/>
</dbReference>
<keyword evidence="1" id="KW-0812">Transmembrane</keyword>
<evidence type="ECO:0000256" key="1">
    <source>
        <dbReference type="SAM" id="Phobius"/>
    </source>
</evidence>
<dbReference type="FunFam" id="3.30.70.270:FF:000001">
    <property type="entry name" value="Diguanylate cyclase domain protein"/>
    <property type="match status" value="1"/>
</dbReference>
<dbReference type="InterPro" id="IPR050469">
    <property type="entry name" value="Diguanylate_Cyclase"/>
</dbReference>
<dbReference type="Pfam" id="PF00990">
    <property type="entry name" value="GGDEF"/>
    <property type="match status" value="1"/>
</dbReference>
<evidence type="ECO:0000259" key="2">
    <source>
        <dbReference type="PROSITE" id="PS50887"/>
    </source>
</evidence>
<feature type="transmembrane region" description="Helical" evidence="1">
    <location>
        <begin position="123"/>
        <end position="141"/>
    </location>
</feature>